<dbReference type="InterPro" id="IPR003877">
    <property type="entry name" value="SPRY_dom"/>
</dbReference>
<dbReference type="EMBL" id="JAODAN010000011">
    <property type="protein sequence ID" value="KAK1921452.1"/>
    <property type="molecule type" value="Genomic_DNA"/>
</dbReference>
<feature type="region of interest" description="Disordered" evidence="1">
    <location>
        <begin position="309"/>
        <end position="390"/>
    </location>
</feature>
<dbReference type="InterPro" id="IPR043136">
    <property type="entry name" value="B30.2/SPRY_sf"/>
</dbReference>
<feature type="compositionally biased region" description="Acidic residues" evidence="1">
    <location>
        <begin position="218"/>
        <end position="228"/>
    </location>
</feature>
<feature type="compositionally biased region" description="Polar residues" evidence="1">
    <location>
        <begin position="201"/>
        <end position="212"/>
    </location>
</feature>
<feature type="region of interest" description="Disordered" evidence="1">
    <location>
        <begin position="1"/>
        <end position="25"/>
    </location>
</feature>
<accession>A0AAD9CSP8</accession>
<keyword evidence="4" id="KW-1185">Reference proteome</keyword>
<dbReference type="AlphaFoldDB" id="A0AAD9CSP8"/>
<feature type="region of interest" description="Disordered" evidence="1">
    <location>
        <begin position="153"/>
        <end position="228"/>
    </location>
</feature>
<feature type="domain" description="B30.2/SPRY" evidence="2">
    <location>
        <begin position="366"/>
        <end position="575"/>
    </location>
</feature>
<dbReference type="Gene3D" id="2.60.120.920">
    <property type="match status" value="1"/>
</dbReference>
<dbReference type="InterPro" id="IPR001870">
    <property type="entry name" value="B30.2/SPRY"/>
</dbReference>
<dbReference type="SMART" id="SM00449">
    <property type="entry name" value="SPRY"/>
    <property type="match status" value="1"/>
</dbReference>
<feature type="compositionally biased region" description="Basic and acidic residues" evidence="1">
    <location>
        <begin position="904"/>
        <end position="922"/>
    </location>
</feature>
<dbReference type="InterPro" id="IPR050618">
    <property type="entry name" value="Ubq-SigPath_Reg"/>
</dbReference>
<comment type="caution">
    <text evidence="3">The sequence shown here is derived from an EMBL/GenBank/DDBJ whole genome shotgun (WGS) entry which is preliminary data.</text>
</comment>
<dbReference type="InterPro" id="IPR013320">
    <property type="entry name" value="ConA-like_dom_sf"/>
</dbReference>
<feature type="compositionally biased region" description="Polar residues" evidence="1">
    <location>
        <begin position="168"/>
        <end position="182"/>
    </location>
</feature>
<dbReference type="Proteomes" id="UP001182556">
    <property type="component" value="Unassembled WGS sequence"/>
</dbReference>
<proteinExistence type="predicted"/>
<feature type="region of interest" description="Disordered" evidence="1">
    <location>
        <begin position="901"/>
        <end position="931"/>
    </location>
</feature>
<evidence type="ECO:0000313" key="3">
    <source>
        <dbReference type="EMBL" id="KAK1921452.1"/>
    </source>
</evidence>
<name>A0AAD9CSP8_PAPLA</name>
<organism evidence="3 4">
    <name type="scientific">Papiliotrema laurentii</name>
    <name type="common">Cryptococcus laurentii</name>
    <dbReference type="NCBI Taxonomy" id="5418"/>
    <lineage>
        <taxon>Eukaryota</taxon>
        <taxon>Fungi</taxon>
        <taxon>Dikarya</taxon>
        <taxon>Basidiomycota</taxon>
        <taxon>Agaricomycotina</taxon>
        <taxon>Tremellomycetes</taxon>
        <taxon>Tremellales</taxon>
        <taxon>Rhynchogastremaceae</taxon>
        <taxon>Papiliotrema</taxon>
    </lineage>
</organism>
<evidence type="ECO:0000259" key="2">
    <source>
        <dbReference type="PROSITE" id="PS50188"/>
    </source>
</evidence>
<dbReference type="PROSITE" id="PS50188">
    <property type="entry name" value="B302_SPRY"/>
    <property type="match status" value="1"/>
</dbReference>
<protein>
    <recommendedName>
        <fullName evidence="2">B30.2/SPRY domain-containing protein</fullName>
    </recommendedName>
</protein>
<reference evidence="3" key="1">
    <citation type="submission" date="2023-02" db="EMBL/GenBank/DDBJ databases">
        <title>Identification and recombinant expression of a fungal hydrolase from Papiliotrema laurentii that hydrolyzes apple cutin and clears colloidal polyester polyurethane.</title>
        <authorList>
            <consortium name="DOE Joint Genome Institute"/>
            <person name="Roman V.A."/>
            <person name="Bojanowski C."/>
            <person name="Crable B.R."/>
            <person name="Wagner D.N."/>
            <person name="Hung C.S."/>
            <person name="Nadeau L.J."/>
            <person name="Schratz L."/>
            <person name="Haridas S."/>
            <person name="Pangilinan J."/>
            <person name="Lipzen A."/>
            <person name="Na H."/>
            <person name="Yan M."/>
            <person name="Ng V."/>
            <person name="Grigoriev I.V."/>
            <person name="Spatafora J.W."/>
            <person name="Barlow D."/>
            <person name="Biffinger J."/>
            <person name="Kelley-Loughnane N."/>
            <person name="Varaljay V.A."/>
            <person name="Crookes-Goodson W.J."/>
        </authorList>
    </citation>
    <scope>NUCLEOTIDE SEQUENCE</scope>
    <source>
        <strain evidence="3">5307AH</strain>
    </source>
</reference>
<dbReference type="Pfam" id="PF00622">
    <property type="entry name" value="SPRY"/>
    <property type="match status" value="1"/>
</dbReference>
<evidence type="ECO:0000313" key="4">
    <source>
        <dbReference type="Proteomes" id="UP001182556"/>
    </source>
</evidence>
<gene>
    <name evidence="3" type="ORF">DB88DRAFT_500769</name>
</gene>
<sequence length="931" mass="102989">MPREPHRAAAALPPQEPDPPSASPLTFADVVRSVRRHYGDAPGFAARFHGAGVAAEDVDRQEQLDELDPTFAPVPWRSLRRNRNPFDTDHPADRPVRLGRNTAQEFEEGRRQFIEETFAPLVSLDELLGNPSASNQAAENNGSGGALPEVVERAQRDDSPTEGEETAWISNLSIPVNDSDAPSASARRRRRRLQSVRGPLSGSSGPLQFASRSGTISSDEEESGDDIEMDLDDDVTFRLARFGPPEMHRSTGLYGLRNRTQEDLTVLGGSGGGVSLRRGMFNGRRRSIIDRLRDLDSVRPVPGVVEPMPRETVEVQRSGLEPTNAAVQNRSPIFVGSPDDNGRRHRSEGEKDANQRSAKRRKVTTQREDDTKPLLFPTTRPSYLQYTTLDPDTPLPTTFEQPKRMSCVSLSAHVSPEHQRPCITFTYSPLPHGPSDDDYASALRGDVPVPPECGVYYYEAEVLDAGESGYMSVGWMRKENRLNRLVGWDKGSYGWHGDDGRSFAGRASGEPFAEQWTKGDVVGCGIDFTTGKGFFTKNGKMMGQPFSDLGSGLYPAIGLRTPHESLVVNFTGPFVFDIDSYVKAIRDTTWEKIIFDPLTHNMSPAPASIAANSVPSLSRKAPKATEPPLLQEQIEDPVMVGTGDGPGAAELPPSSVYRNVKERVPAALVLDYLRHEGFGKTLSLVRAQMARTGRINFPSQPTSEFSAKSFDENALVADFPSKEACLVWLRERIVEADRLPLPWNLIRKVLNDREQRHIKVHHYLYLLRSTPSTTDDDTDAEITALDYARQLNQEAKFWPQEEKTFLADAIALLGSVPSEWREDGVSGRRQREEDADRAVSAARVNLGLKQTSYLSQAFSQISTALQFVAPDEPIASFVNPSRLLTEPKAFQDLTTKAWMQAKGMKSEVEDRAANERSVKSADVEQTQGANK</sequence>
<dbReference type="PANTHER" id="PTHR12864">
    <property type="entry name" value="RAN BINDING PROTEIN 9-RELATED"/>
    <property type="match status" value="1"/>
</dbReference>
<dbReference type="SUPFAM" id="SSF49899">
    <property type="entry name" value="Concanavalin A-like lectins/glucanases"/>
    <property type="match status" value="1"/>
</dbReference>
<evidence type="ECO:0000256" key="1">
    <source>
        <dbReference type="SAM" id="MobiDB-lite"/>
    </source>
</evidence>